<accession>A0ABN4CH83</accession>
<gene>
    <name evidence="3" type="ORF">CCASEI_10980</name>
</gene>
<keyword evidence="2" id="KW-1133">Transmembrane helix</keyword>
<proteinExistence type="predicted"/>
<evidence type="ECO:0000256" key="2">
    <source>
        <dbReference type="SAM" id="Phobius"/>
    </source>
</evidence>
<feature type="transmembrane region" description="Helical" evidence="2">
    <location>
        <begin position="141"/>
        <end position="164"/>
    </location>
</feature>
<feature type="transmembrane region" description="Helical" evidence="2">
    <location>
        <begin position="68"/>
        <end position="89"/>
    </location>
</feature>
<evidence type="ECO:0000256" key="1">
    <source>
        <dbReference type="SAM" id="MobiDB-lite"/>
    </source>
</evidence>
<organism evidence="3 4">
    <name type="scientific">Corynebacterium casei LMG S-19264</name>
    <dbReference type="NCBI Taxonomy" id="1285583"/>
    <lineage>
        <taxon>Bacteria</taxon>
        <taxon>Bacillati</taxon>
        <taxon>Actinomycetota</taxon>
        <taxon>Actinomycetes</taxon>
        <taxon>Mycobacteriales</taxon>
        <taxon>Corynebacteriaceae</taxon>
        <taxon>Corynebacterium</taxon>
    </lineage>
</organism>
<feature type="region of interest" description="Disordered" evidence="1">
    <location>
        <begin position="1"/>
        <end position="22"/>
    </location>
</feature>
<dbReference type="Proteomes" id="UP000019226">
    <property type="component" value="Chromosome"/>
</dbReference>
<evidence type="ECO:0000313" key="4">
    <source>
        <dbReference type="Proteomes" id="UP000019226"/>
    </source>
</evidence>
<keyword evidence="4" id="KW-1185">Reference proteome</keyword>
<name>A0ABN4CH83_9CORY</name>
<dbReference type="EMBL" id="CP004350">
    <property type="protein sequence ID" value="AHI20751.1"/>
    <property type="molecule type" value="Genomic_DNA"/>
</dbReference>
<feature type="transmembrane region" description="Helical" evidence="2">
    <location>
        <begin position="110"/>
        <end position="129"/>
    </location>
</feature>
<protein>
    <submittedName>
        <fullName evidence="3">Uncharacterized protein</fullName>
    </submittedName>
</protein>
<evidence type="ECO:0000313" key="3">
    <source>
        <dbReference type="EMBL" id="AHI20751.1"/>
    </source>
</evidence>
<reference evidence="4" key="1">
    <citation type="submission" date="2013-02" db="EMBL/GenBank/DDBJ databases">
        <title>The complete genome sequence of Corynebacterium casei LMG S-19264 (=DSM 44701).</title>
        <authorList>
            <person name="Ruckert C."/>
            <person name="Albersmeier A."/>
            <person name="Kalinowski J."/>
        </authorList>
    </citation>
    <scope>NUCLEOTIDE SEQUENCE [LARGE SCALE GENOMIC DNA]</scope>
    <source>
        <strain evidence="4">LMG S-19264</strain>
    </source>
</reference>
<keyword evidence="2" id="KW-0812">Transmembrane</keyword>
<sequence length="280" mass="30178">MLAAMEEISGGEPSQEIAHRPSTQLARTAPLNKQIQHYRSINELDLRQTLWTGMPAGFALALAQTGELAMGLLAIPLLGIAVVSGVKLLRRPPKSVQAGQAEYKSGDYTAIQMWAPFLPALGWLVAIPLDFLGFEALETPPLISGVFGGLLFGAGISFGAWGMWNQAFRIGKRRIKKITEKQSLDGVSESRMEAVEENGDILGALVTAGAVDGNELSVASLGKLMDWDNEEIPALQARVNELQSSGVVKISGQGLYQKAKHWQVTITPDGIRNIAQLGHR</sequence>
<keyword evidence="2" id="KW-0472">Membrane</keyword>